<dbReference type="PANTHER" id="PTHR11785">
    <property type="entry name" value="AMINO ACID TRANSPORTER"/>
    <property type="match status" value="1"/>
</dbReference>
<dbReference type="InterPro" id="IPR050598">
    <property type="entry name" value="AminoAcid_Transporter"/>
</dbReference>
<protein>
    <submittedName>
        <fullName evidence="6">Large neutral amino acids transporter small subunit 2</fullName>
    </submittedName>
</protein>
<reference evidence="6 7" key="1">
    <citation type="journal article" date="2015" name="Nat. Commun.">
        <title>Outbred genome sequencing and CRISPR/Cas9 gene editing in butterflies.</title>
        <authorList>
            <person name="Li X."/>
            <person name="Fan D."/>
            <person name="Zhang W."/>
            <person name="Liu G."/>
            <person name="Zhang L."/>
            <person name="Zhao L."/>
            <person name="Fang X."/>
            <person name="Chen L."/>
            <person name="Dong Y."/>
            <person name="Chen Y."/>
            <person name="Ding Y."/>
            <person name="Zhao R."/>
            <person name="Feng M."/>
            <person name="Zhu Y."/>
            <person name="Feng Y."/>
            <person name="Jiang X."/>
            <person name="Zhu D."/>
            <person name="Xiang H."/>
            <person name="Feng X."/>
            <person name="Li S."/>
            <person name="Wang J."/>
            <person name="Zhang G."/>
            <person name="Kronforst M.R."/>
            <person name="Wang W."/>
        </authorList>
    </citation>
    <scope>NUCLEOTIDE SEQUENCE [LARGE SCALE GENOMIC DNA]</scope>
    <source>
        <strain evidence="6">Ya'a_city_454_Px</strain>
        <tissue evidence="6">Whole body</tissue>
    </source>
</reference>
<evidence type="ECO:0000256" key="5">
    <source>
        <dbReference type="SAM" id="Phobius"/>
    </source>
</evidence>
<dbReference type="Proteomes" id="UP000053268">
    <property type="component" value="Unassembled WGS sequence"/>
</dbReference>
<keyword evidence="4 5" id="KW-0472">Membrane</keyword>
<feature type="transmembrane region" description="Helical" evidence="5">
    <location>
        <begin position="32"/>
        <end position="61"/>
    </location>
</feature>
<dbReference type="AlphaFoldDB" id="A0A194PZC4"/>
<feature type="transmembrane region" description="Helical" evidence="5">
    <location>
        <begin position="109"/>
        <end position="129"/>
    </location>
</feature>
<dbReference type="EMBL" id="KQ459583">
    <property type="protein sequence ID" value="KPI98687.1"/>
    <property type="molecule type" value="Genomic_DNA"/>
</dbReference>
<keyword evidence="7" id="KW-1185">Reference proteome</keyword>
<evidence type="ECO:0000256" key="4">
    <source>
        <dbReference type="ARBA" id="ARBA00023136"/>
    </source>
</evidence>
<dbReference type="InterPro" id="IPR002293">
    <property type="entry name" value="AA/rel_permease1"/>
</dbReference>
<dbReference type="STRING" id="66420.A0A194PZC4"/>
<dbReference type="PANTHER" id="PTHR11785:SF528">
    <property type="entry name" value="AMINO ACID TRANSPORTER PROTEIN JHI-21"/>
    <property type="match status" value="1"/>
</dbReference>
<dbReference type="Gene3D" id="1.20.1740.10">
    <property type="entry name" value="Amino acid/polyamine transporter I"/>
    <property type="match status" value="1"/>
</dbReference>
<evidence type="ECO:0000313" key="6">
    <source>
        <dbReference type="EMBL" id="KPI98687.1"/>
    </source>
</evidence>
<name>A0A194PZC4_PAPXU</name>
<dbReference type="GO" id="GO:0016020">
    <property type="term" value="C:membrane"/>
    <property type="evidence" value="ECO:0007669"/>
    <property type="project" value="UniProtKB-SubCell"/>
</dbReference>
<evidence type="ECO:0000256" key="2">
    <source>
        <dbReference type="ARBA" id="ARBA00022692"/>
    </source>
</evidence>
<dbReference type="Pfam" id="PF13520">
    <property type="entry name" value="AA_permease_2"/>
    <property type="match status" value="1"/>
</dbReference>
<accession>A0A194PZC4</accession>
<feature type="transmembrane region" description="Helical" evidence="5">
    <location>
        <begin position="141"/>
        <end position="162"/>
    </location>
</feature>
<evidence type="ECO:0000313" key="7">
    <source>
        <dbReference type="Proteomes" id="UP000053268"/>
    </source>
</evidence>
<sequence length="223" mass="24815">MANLAYFAVVSKMEMMSNPAVAAVFGDRLFGSWSWVIPVFVALSTFGGVNGVLFTSARLFATGAQEGHMPAFFSLFHIERQTPIPSLFFTCVMSLLMLTTSNVFDLINYFSQTLWLSVGVSVIGMLWLRRAKPNIPRPIKVNIMIPYVFLIAIGCLVIIPAITNPRDTAIGIAIMLSGIPVYFLCVKWKNKPESYHVFSGCILRFMQRLCSCVYVEAAEKMTS</sequence>
<gene>
    <name evidence="6" type="ORF">RR46_04660</name>
</gene>
<evidence type="ECO:0000256" key="1">
    <source>
        <dbReference type="ARBA" id="ARBA00004141"/>
    </source>
</evidence>
<evidence type="ECO:0000256" key="3">
    <source>
        <dbReference type="ARBA" id="ARBA00022989"/>
    </source>
</evidence>
<proteinExistence type="predicted"/>
<dbReference type="GO" id="GO:0015179">
    <property type="term" value="F:L-amino acid transmembrane transporter activity"/>
    <property type="evidence" value="ECO:0007669"/>
    <property type="project" value="TreeGrafter"/>
</dbReference>
<keyword evidence="2 5" id="KW-0812">Transmembrane</keyword>
<feature type="transmembrane region" description="Helical" evidence="5">
    <location>
        <begin position="168"/>
        <end position="186"/>
    </location>
</feature>
<dbReference type="FunFam" id="1.20.1740.10:FF:000095">
    <property type="entry name" value="B(0,+)-type amino acid transporter 1-like"/>
    <property type="match status" value="1"/>
</dbReference>
<organism evidence="6 7">
    <name type="scientific">Papilio xuthus</name>
    <name type="common">Asian swallowtail butterfly</name>
    <dbReference type="NCBI Taxonomy" id="66420"/>
    <lineage>
        <taxon>Eukaryota</taxon>
        <taxon>Metazoa</taxon>
        <taxon>Ecdysozoa</taxon>
        <taxon>Arthropoda</taxon>
        <taxon>Hexapoda</taxon>
        <taxon>Insecta</taxon>
        <taxon>Pterygota</taxon>
        <taxon>Neoptera</taxon>
        <taxon>Endopterygota</taxon>
        <taxon>Lepidoptera</taxon>
        <taxon>Glossata</taxon>
        <taxon>Ditrysia</taxon>
        <taxon>Papilionoidea</taxon>
        <taxon>Papilionidae</taxon>
        <taxon>Papilioninae</taxon>
        <taxon>Papilio</taxon>
    </lineage>
</organism>
<keyword evidence="3 5" id="KW-1133">Transmembrane helix</keyword>
<feature type="transmembrane region" description="Helical" evidence="5">
    <location>
        <begin position="82"/>
        <end position="103"/>
    </location>
</feature>
<comment type="subcellular location">
    <subcellularLocation>
        <location evidence="1">Membrane</location>
        <topology evidence="1">Multi-pass membrane protein</topology>
    </subcellularLocation>
</comment>